<evidence type="ECO:0000313" key="3">
    <source>
        <dbReference type="Proteomes" id="UP001194468"/>
    </source>
</evidence>
<dbReference type="Pfam" id="PF18803">
    <property type="entry name" value="CxC2"/>
    <property type="match status" value="1"/>
</dbReference>
<accession>A0AAD4BZ00</accession>
<proteinExistence type="predicted"/>
<gene>
    <name evidence="2" type="ORF">L210DRAFT_3611220</name>
</gene>
<dbReference type="InterPro" id="IPR041457">
    <property type="entry name" value="CxC2_KDZ-assoc"/>
</dbReference>
<evidence type="ECO:0000259" key="1">
    <source>
        <dbReference type="Pfam" id="PF18803"/>
    </source>
</evidence>
<evidence type="ECO:0000313" key="2">
    <source>
        <dbReference type="EMBL" id="KAF8443736.1"/>
    </source>
</evidence>
<protein>
    <recommendedName>
        <fullName evidence="1">CxC2-like cysteine cluster KDZ transposase-associated domain-containing protein</fullName>
    </recommendedName>
</protein>
<dbReference type="Proteomes" id="UP001194468">
    <property type="component" value="Unassembled WGS sequence"/>
</dbReference>
<organism evidence="2 3">
    <name type="scientific">Boletus edulis BED1</name>
    <dbReference type="NCBI Taxonomy" id="1328754"/>
    <lineage>
        <taxon>Eukaryota</taxon>
        <taxon>Fungi</taxon>
        <taxon>Dikarya</taxon>
        <taxon>Basidiomycota</taxon>
        <taxon>Agaricomycotina</taxon>
        <taxon>Agaricomycetes</taxon>
        <taxon>Agaricomycetidae</taxon>
        <taxon>Boletales</taxon>
        <taxon>Boletineae</taxon>
        <taxon>Boletaceae</taxon>
        <taxon>Boletoideae</taxon>
        <taxon>Boletus</taxon>
    </lineage>
</organism>
<reference evidence="2" key="2">
    <citation type="journal article" date="2020" name="Nat. Commun.">
        <title>Large-scale genome sequencing of mycorrhizal fungi provides insights into the early evolution of symbiotic traits.</title>
        <authorList>
            <person name="Miyauchi S."/>
            <person name="Kiss E."/>
            <person name="Kuo A."/>
            <person name="Drula E."/>
            <person name="Kohler A."/>
            <person name="Sanchez-Garcia M."/>
            <person name="Morin E."/>
            <person name="Andreopoulos B."/>
            <person name="Barry K.W."/>
            <person name="Bonito G."/>
            <person name="Buee M."/>
            <person name="Carver A."/>
            <person name="Chen C."/>
            <person name="Cichocki N."/>
            <person name="Clum A."/>
            <person name="Culley D."/>
            <person name="Crous P.W."/>
            <person name="Fauchery L."/>
            <person name="Girlanda M."/>
            <person name="Hayes R.D."/>
            <person name="Keri Z."/>
            <person name="LaButti K."/>
            <person name="Lipzen A."/>
            <person name="Lombard V."/>
            <person name="Magnuson J."/>
            <person name="Maillard F."/>
            <person name="Murat C."/>
            <person name="Nolan M."/>
            <person name="Ohm R.A."/>
            <person name="Pangilinan J."/>
            <person name="Pereira M.F."/>
            <person name="Perotto S."/>
            <person name="Peter M."/>
            <person name="Pfister S."/>
            <person name="Riley R."/>
            <person name="Sitrit Y."/>
            <person name="Stielow J.B."/>
            <person name="Szollosi G."/>
            <person name="Zifcakova L."/>
            <person name="Stursova M."/>
            <person name="Spatafora J.W."/>
            <person name="Tedersoo L."/>
            <person name="Vaario L.M."/>
            <person name="Yamada A."/>
            <person name="Yan M."/>
            <person name="Wang P."/>
            <person name="Xu J."/>
            <person name="Bruns T."/>
            <person name="Baldrian P."/>
            <person name="Vilgalys R."/>
            <person name="Dunand C."/>
            <person name="Henrissat B."/>
            <person name="Grigoriev I.V."/>
            <person name="Hibbett D."/>
            <person name="Nagy L.G."/>
            <person name="Martin F.M."/>
        </authorList>
    </citation>
    <scope>NUCLEOTIDE SEQUENCE</scope>
    <source>
        <strain evidence="2">BED1</strain>
    </source>
</reference>
<dbReference type="AlphaFoldDB" id="A0AAD4BZ00"/>
<dbReference type="EMBL" id="WHUW01000007">
    <property type="protein sequence ID" value="KAF8443736.1"/>
    <property type="molecule type" value="Genomic_DNA"/>
</dbReference>
<reference evidence="2" key="1">
    <citation type="submission" date="2019-10" db="EMBL/GenBank/DDBJ databases">
        <authorList>
            <consortium name="DOE Joint Genome Institute"/>
            <person name="Kuo A."/>
            <person name="Miyauchi S."/>
            <person name="Kiss E."/>
            <person name="Drula E."/>
            <person name="Kohler A."/>
            <person name="Sanchez-Garcia M."/>
            <person name="Andreopoulos B."/>
            <person name="Barry K.W."/>
            <person name="Bonito G."/>
            <person name="Buee M."/>
            <person name="Carver A."/>
            <person name="Chen C."/>
            <person name="Cichocki N."/>
            <person name="Clum A."/>
            <person name="Culley D."/>
            <person name="Crous P.W."/>
            <person name="Fauchery L."/>
            <person name="Girlanda M."/>
            <person name="Hayes R."/>
            <person name="Keri Z."/>
            <person name="LaButti K."/>
            <person name="Lipzen A."/>
            <person name="Lombard V."/>
            <person name="Magnuson J."/>
            <person name="Maillard F."/>
            <person name="Morin E."/>
            <person name="Murat C."/>
            <person name="Nolan M."/>
            <person name="Ohm R."/>
            <person name="Pangilinan J."/>
            <person name="Pereira M."/>
            <person name="Perotto S."/>
            <person name="Peter M."/>
            <person name="Riley R."/>
            <person name="Sitrit Y."/>
            <person name="Stielow B."/>
            <person name="Szollosi G."/>
            <person name="Zifcakova L."/>
            <person name="Stursova M."/>
            <person name="Spatafora J.W."/>
            <person name="Tedersoo L."/>
            <person name="Vaario L.-M."/>
            <person name="Yamada A."/>
            <person name="Yan M."/>
            <person name="Wang P."/>
            <person name="Xu J."/>
            <person name="Bruns T."/>
            <person name="Baldrian P."/>
            <person name="Vilgalys R."/>
            <person name="Henrissat B."/>
            <person name="Grigoriev I.V."/>
            <person name="Hibbett D."/>
            <person name="Nagy L.G."/>
            <person name="Martin F.M."/>
        </authorList>
    </citation>
    <scope>NUCLEOTIDE SEQUENCE</scope>
    <source>
        <strain evidence="2">BED1</strain>
    </source>
</reference>
<comment type="caution">
    <text evidence="2">The sequence shown here is derived from an EMBL/GenBank/DDBJ whole genome shotgun (WGS) entry which is preliminary data.</text>
</comment>
<feature type="domain" description="CxC2-like cysteine cluster KDZ transposase-associated" evidence="1">
    <location>
        <begin position="7"/>
        <end position="102"/>
    </location>
</feature>
<sequence length="172" mass="19400">MPACHSIYLVIQLGHPSGESCYLSKAPHSDDFVIIHGNGIHSVAESHVQQLLRYQLFPASTDKPRTAATFSVLEEFHLLSLESKVSVHHYYNTLARHSNNSGLLPPKGRYEQFMCMIHEWHHLKMLKRSGHGHHADGIESTQEGECAVLCPACPHPGKNLPEHWKNMPKNKE</sequence>
<keyword evidence="3" id="KW-1185">Reference proteome</keyword>
<name>A0AAD4BZ00_BOLED</name>